<dbReference type="PANTHER" id="PTHR24141">
    <property type="entry name" value="2-5A-DEPENDENT RIBONUCLEASE"/>
    <property type="match status" value="1"/>
</dbReference>
<evidence type="ECO:0000256" key="4">
    <source>
        <dbReference type="SAM" id="Phobius"/>
    </source>
</evidence>
<keyword evidence="4" id="KW-0472">Membrane</keyword>
<dbReference type="InterPro" id="IPR031353">
    <property type="entry name" value="NACHT_sigma"/>
</dbReference>
<feature type="repeat" description="ANK" evidence="3">
    <location>
        <begin position="1989"/>
        <end position="2022"/>
    </location>
</feature>
<feature type="repeat" description="ANK" evidence="3">
    <location>
        <begin position="1788"/>
        <end position="1813"/>
    </location>
</feature>
<feature type="repeat" description="ANK" evidence="3">
    <location>
        <begin position="1621"/>
        <end position="1653"/>
    </location>
</feature>
<dbReference type="SMART" id="SM00248">
    <property type="entry name" value="ANK"/>
    <property type="match status" value="12"/>
</dbReference>
<evidence type="ECO:0000259" key="5">
    <source>
        <dbReference type="Pfam" id="PF17106"/>
    </source>
</evidence>
<dbReference type="Gene3D" id="1.25.40.20">
    <property type="entry name" value="Ankyrin repeat-containing domain"/>
    <property type="match status" value="5"/>
</dbReference>
<dbReference type="InterPro" id="IPR056884">
    <property type="entry name" value="NPHP3-like_N"/>
</dbReference>
<organism evidence="9 10">
    <name type="scientific">Fusarium denticulatum</name>
    <dbReference type="NCBI Taxonomy" id="48507"/>
    <lineage>
        <taxon>Eukaryota</taxon>
        <taxon>Fungi</taxon>
        <taxon>Dikarya</taxon>
        <taxon>Ascomycota</taxon>
        <taxon>Pezizomycotina</taxon>
        <taxon>Sordariomycetes</taxon>
        <taxon>Hypocreomycetidae</taxon>
        <taxon>Hypocreales</taxon>
        <taxon>Nectriaceae</taxon>
        <taxon>Fusarium</taxon>
        <taxon>Fusarium fujikuroi species complex</taxon>
    </lineage>
</organism>
<sequence>MPQIEDRPSFIIESWALYVVGTLILFARFAVRFKTVGWRGLQGDDFFSVLVLIFYAVDAFTVHLIYYLGTNIEAGVAAKSHKLTQDKIHEYETGSKLELAAWYAYTALIWSLKGTMLCFFSRMTIGTWHNMFVKTVSILCAVSYLAVFLTITFGCFPTQKNWQVVPDPGEKCSFKMQNFLVTTILNVLTDALILGIPMPLLWKLQVPFRKKLVIGLLLSSGAFVIAAAIIRVVLTLSANPSALTINAWGVRETIVGILTVNIPILRPIFSKSFWNGNAPSEITSSYRTTTHGTRGGNRTITQDISGPYELTPSINDGSKPSVRGSQDSIVSKTVRMADIVVSKSYHVSHDANTYDGRSWIPKAQVILHAKAERLKSSDYLAVDDYVSNEVHNNTYAAISPSHFDFNGVAVLITGASRGLGLATAISFAKTGASQIAIGARSDLSSSPASIADAASKAGRKRPTVLELNMDISDPASVDGAAAKIRFEFGRLDVVVNSVGILAGDGNIVDSDPEGCEGKKTVANVSSIGARCVSPTLSGYQISKLATLRLAESATAEYGDKGLSHPGSVATEMVLQLWSQSPELSKAFADKPELSGDSIVYLTSQKRDWLAGQYINVTWDLPELMEKKEWIIEFETMKSFRQVWRKPDTMDQSDLTSNTVAAPETTCNDFPDGVKIWHSPQDAVLDICFIHGLSGNRDKTWTAPGQPNPWPAELLPSRLAKARLLTYGYDAYVLKKSVSSTNRLIDHANNLLHDLAAERSSSGISDRPLIFVVHSFGGIVCKTALIISRQSPEAHLGHISNCTRGIAFLGTPHRGSWAADWAKIPAWALGQVKSTNRSILDVLQINNQYLEFIQTSFLSMLRDLDKKGRPLQITCFFEELPIPGIGTIVSKESASLEGYSVFSIHANHSDMAKFGSGEESGFKRLLGELASMASTALTENVSSPERSRSDVIIRKPVNSPTKLATQTTATVKACKVDDSPGIDTPVSTWGSGFNVSGGIQYNNTGNGNQFLGSQFHGDVNFVGGNGDSEEQSRERRKAQVLKRLATSPYRGRKDRNPSAVQGTCEWFISHHLYHEWLGQDASKILWVSADPGCGKSVLVKHLVDSIIQNTASRKVCYFFFKDDFADQKSLLSALSSILQQLFMLDTALQSDEILLQFDANGQWLAASFVELWQILIKVADSNPDTEIACLIDAVDECNEQERSQLFKALCELCGSKKSLNLKFLITSRPYREIGTGFKPLENLNLPVIHLSGESDSEMTKIVKEIDIAIRERVKTIGVQQSLTDGEQLILITRLLSVRNRTYLWAHLTLDLIERQLDISQERIISITSHLPQNVNEAYERIMCRTFSKDKAARMLYLIIAADRPLTVGEMIVALELQQHHRSIDDIEIEPEDRFREKIRDICGLVTISESRIFLLHQTVKEFLISTDHSGPASSSRLSWKHSVLASDSNMTLTSVCIWCLLLNHSRKDRHTAVQPSSTYTKKNAFFSYAAKHWTNHFNRLSVHDQKKMASVALEICEARGSCFLSWFPIYWKSRHARVVTGFTSLMAASYFGLEVVVKRVLKTDYSQLNRTDRTYNRSALSWAAGNGHDGVVERLIRGLSIGPRSLKIVLRQGANINELDSDNRTPLTYAIWNRHLPVVRRLVEAGAWVDIPDVLGGTPTSYAFTSGYSEIGNLVLRRDFLSNAEHNEGEKLLLSASKYGHIHVVRVLLEARKTSLNPRDGRGWTPLMWAINYRHSRIIKLLLEHKADVNTRDKTGMTPLHFATQYGQFEIAKLILQTGCADVNLPDLTGLTPLHQAARCQQDDIAQLILRTGVANVTARVHRQDPAYSWVIRYNSCPTLRLMFDLYDDNLNVHDCTMAILAIDTEWADKLKVMLRSRKINFNLCDEKGETILHRAVTKRSYHMIKEILATENAPVNSRDSRGLTPLALACLTLDSDAVSPFLITNSVDLNVADTNGYTPLHHAVQEHSAPITSALIATGKASVDMKNKDGRTPLSLACLSGNTSLVKYLLDNSQADVNTQDLYGRTPVHNCIWMEDVDMLRLILKTG</sequence>
<feature type="transmembrane region" description="Helical" evidence="4">
    <location>
        <begin position="100"/>
        <end position="120"/>
    </location>
</feature>
<evidence type="ECO:0000259" key="7">
    <source>
        <dbReference type="Pfam" id="PF22939"/>
    </source>
</evidence>
<feature type="domain" description="NACHT-NTPase sigma" evidence="5">
    <location>
        <begin position="989"/>
        <end position="1020"/>
    </location>
</feature>
<dbReference type="Pfam" id="PF22939">
    <property type="entry name" value="WHD_GPIID"/>
    <property type="match status" value="1"/>
</dbReference>
<dbReference type="PRINTS" id="PR00081">
    <property type="entry name" value="GDHRDH"/>
</dbReference>
<evidence type="ECO:0000259" key="6">
    <source>
        <dbReference type="Pfam" id="PF20684"/>
    </source>
</evidence>
<feature type="repeat" description="ANK" evidence="3">
    <location>
        <begin position="1921"/>
        <end position="1954"/>
    </location>
</feature>
<evidence type="ECO:0000313" key="9">
    <source>
        <dbReference type="EMBL" id="KAF5676850.1"/>
    </source>
</evidence>
<dbReference type="CDD" id="cd05233">
    <property type="entry name" value="SDR_c"/>
    <property type="match status" value="1"/>
</dbReference>
<keyword evidence="2 3" id="KW-0040">ANK repeat</keyword>
<gene>
    <name evidence="9" type="ORF">FDENT_9363</name>
</gene>
<feature type="transmembrane region" description="Helical" evidence="4">
    <location>
        <begin position="15"/>
        <end position="33"/>
    </location>
</feature>
<dbReference type="InterPro" id="IPR029058">
    <property type="entry name" value="AB_hydrolase_fold"/>
</dbReference>
<keyword evidence="10" id="KW-1185">Reference proteome</keyword>
<dbReference type="GO" id="GO:0006396">
    <property type="term" value="P:RNA processing"/>
    <property type="evidence" value="ECO:0007669"/>
    <property type="project" value="TreeGrafter"/>
</dbReference>
<feature type="repeat" description="ANK" evidence="3">
    <location>
        <begin position="1887"/>
        <end position="1920"/>
    </location>
</feature>
<evidence type="ECO:0008006" key="11">
    <source>
        <dbReference type="Google" id="ProtNLM"/>
    </source>
</evidence>
<keyword evidence="4" id="KW-0812">Transmembrane</keyword>
<evidence type="ECO:0000256" key="2">
    <source>
        <dbReference type="ARBA" id="ARBA00023043"/>
    </source>
</evidence>
<dbReference type="SUPFAM" id="SSF52540">
    <property type="entry name" value="P-loop containing nucleoside triphosphate hydrolases"/>
    <property type="match status" value="1"/>
</dbReference>
<feature type="transmembrane region" description="Helical" evidence="4">
    <location>
        <begin position="45"/>
        <end position="68"/>
    </location>
</feature>
<name>A0A8H5WZL9_9HYPO</name>
<feature type="repeat" description="ANK" evidence="3">
    <location>
        <begin position="2023"/>
        <end position="2047"/>
    </location>
</feature>
<accession>A0A8H5WZL9</accession>
<dbReference type="Pfam" id="PF20684">
    <property type="entry name" value="Fung_rhodopsin"/>
    <property type="match status" value="1"/>
</dbReference>
<evidence type="ECO:0000259" key="8">
    <source>
        <dbReference type="Pfam" id="PF24883"/>
    </source>
</evidence>
<dbReference type="EMBL" id="JAAOAK010000288">
    <property type="protein sequence ID" value="KAF5676850.1"/>
    <property type="molecule type" value="Genomic_DNA"/>
</dbReference>
<feature type="repeat" description="ANK" evidence="3">
    <location>
        <begin position="1754"/>
        <end position="1778"/>
    </location>
</feature>
<reference evidence="9 10" key="1">
    <citation type="submission" date="2020-05" db="EMBL/GenBank/DDBJ databases">
        <title>Identification and distribution of gene clusters putatively required for synthesis of sphingolipid metabolism inhibitors in phylogenetically diverse species of the filamentous fungus Fusarium.</title>
        <authorList>
            <person name="Kim H.-S."/>
            <person name="Busman M."/>
            <person name="Brown D.W."/>
            <person name="Divon H."/>
            <person name="Uhlig S."/>
            <person name="Proctor R.H."/>
        </authorList>
    </citation>
    <scope>NUCLEOTIDE SEQUENCE [LARGE SCALE GENOMIC DNA]</scope>
    <source>
        <strain evidence="9 10">NRRL 25311</strain>
    </source>
</reference>
<dbReference type="Gene3D" id="3.40.50.1820">
    <property type="entry name" value="alpha/beta hydrolase"/>
    <property type="match status" value="1"/>
</dbReference>
<dbReference type="SUPFAM" id="SSF53474">
    <property type="entry name" value="alpha/beta-Hydrolases"/>
    <property type="match status" value="1"/>
</dbReference>
<feature type="transmembrane region" description="Helical" evidence="4">
    <location>
        <begin position="132"/>
        <end position="159"/>
    </location>
</feature>
<feature type="repeat" description="ANK" evidence="3">
    <location>
        <begin position="1955"/>
        <end position="1979"/>
    </location>
</feature>
<feature type="domain" description="Nephrocystin 3-like N-terminal" evidence="8">
    <location>
        <begin position="1061"/>
        <end position="1227"/>
    </location>
</feature>
<dbReference type="SUPFAM" id="SSF51735">
    <property type="entry name" value="NAD(P)-binding Rossmann-fold domains"/>
    <property type="match status" value="1"/>
</dbReference>
<dbReference type="GO" id="GO:0003723">
    <property type="term" value="F:RNA binding"/>
    <property type="evidence" value="ECO:0007669"/>
    <property type="project" value="TreeGrafter"/>
</dbReference>
<dbReference type="Pfam" id="PF13637">
    <property type="entry name" value="Ank_4"/>
    <property type="match status" value="1"/>
</dbReference>
<feature type="transmembrane region" description="Helical" evidence="4">
    <location>
        <begin position="212"/>
        <end position="234"/>
    </location>
</feature>
<evidence type="ECO:0000313" key="10">
    <source>
        <dbReference type="Proteomes" id="UP000562682"/>
    </source>
</evidence>
<dbReference type="Pfam" id="PF12796">
    <property type="entry name" value="Ank_2"/>
    <property type="match status" value="3"/>
</dbReference>
<dbReference type="SUPFAM" id="SSF48403">
    <property type="entry name" value="Ankyrin repeat"/>
    <property type="match status" value="2"/>
</dbReference>
<feature type="domain" description="Rhodopsin" evidence="6">
    <location>
        <begin position="28"/>
        <end position="271"/>
    </location>
</feature>
<dbReference type="PROSITE" id="PS50297">
    <property type="entry name" value="ANK_REP_REGION"/>
    <property type="match status" value="7"/>
</dbReference>
<evidence type="ECO:0000256" key="3">
    <source>
        <dbReference type="PROSITE-ProRule" id="PRU00023"/>
    </source>
</evidence>
<dbReference type="InterPro" id="IPR049326">
    <property type="entry name" value="Rhodopsin_dom_fungi"/>
</dbReference>
<dbReference type="PANTHER" id="PTHR24141:SF1">
    <property type="entry name" value="2-5A-DEPENDENT RIBONUCLEASE"/>
    <property type="match status" value="1"/>
</dbReference>
<dbReference type="Pfam" id="PF17106">
    <property type="entry name" value="NACHT_sigma"/>
    <property type="match status" value="1"/>
</dbReference>
<dbReference type="InterPro" id="IPR054471">
    <property type="entry name" value="GPIID_WHD"/>
</dbReference>
<dbReference type="PROSITE" id="PS50088">
    <property type="entry name" value="ANK_REPEAT"/>
    <property type="match status" value="9"/>
</dbReference>
<dbReference type="InterPro" id="IPR002347">
    <property type="entry name" value="SDR_fam"/>
</dbReference>
<dbReference type="GO" id="GO:0004540">
    <property type="term" value="F:RNA nuclease activity"/>
    <property type="evidence" value="ECO:0007669"/>
    <property type="project" value="TreeGrafter"/>
</dbReference>
<dbReference type="InterPro" id="IPR027417">
    <property type="entry name" value="P-loop_NTPase"/>
</dbReference>
<dbReference type="Proteomes" id="UP000562682">
    <property type="component" value="Unassembled WGS sequence"/>
</dbReference>
<comment type="caution">
    <text evidence="9">The sequence shown here is derived from an EMBL/GenBank/DDBJ whole genome shotgun (WGS) entry which is preliminary data.</text>
</comment>
<dbReference type="InterPro" id="IPR002110">
    <property type="entry name" value="Ankyrin_rpt"/>
</dbReference>
<feature type="transmembrane region" description="Helical" evidence="4">
    <location>
        <begin position="179"/>
        <end position="200"/>
    </location>
</feature>
<proteinExistence type="predicted"/>
<dbReference type="InterPro" id="IPR036291">
    <property type="entry name" value="NAD(P)-bd_dom_sf"/>
</dbReference>
<keyword evidence="1" id="KW-0677">Repeat</keyword>
<protein>
    <recommendedName>
        <fullName evidence="11">Ankyrin</fullName>
    </recommendedName>
</protein>
<dbReference type="Pfam" id="PF24883">
    <property type="entry name" value="NPHP3_N"/>
    <property type="match status" value="1"/>
</dbReference>
<dbReference type="Pfam" id="PF00106">
    <property type="entry name" value="adh_short"/>
    <property type="match status" value="1"/>
</dbReference>
<dbReference type="InterPro" id="IPR036770">
    <property type="entry name" value="Ankyrin_rpt-contain_sf"/>
</dbReference>
<dbReference type="Gene3D" id="3.40.50.300">
    <property type="entry name" value="P-loop containing nucleotide triphosphate hydrolases"/>
    <property type="match status" value="1"/>
</dbReference>
<feature type="repeat" description="ANK" evidence="3">
    <location>
        <begin position="1721"/>
        <end position="1753"/>
    </location>
</feature>
<keyword evidence="4" id="KW-1133">Transmembrane helix</keyword>
<evidence type="ECO:0000256" key="1">
    <source>
        <dbReference type="ARBA" id="ARBA00022737"/>
    </source>
</evidence>
<dbReference type="Gene3D" id="3.40.50.720">
    <property type="entry name" value="NAD(P)-binding Rossmann-like Domain"/>
    <property type="match status" value="2"/>
</dbReference>
<feature type="domain" description="GPI inositol-deacylase winged helix" evidence="7">
    <location>
        <begin position="1337"/>
        <end position="1426"/>
    </location>
</feature>